<dbReference type="PANTHER" id="PTHR34701">
    <property type="entry name" value="TRANSCRIPTIONAL REGULATOR MRAZ"/>
    <property type="match status" value="1"/>
</dbReference>
<dbReference type="InterPro" id="IPR035644">
    <property type="entry name" value="MraZ_C"/>
</dbReference>
<feature type="domain" description="SpoVT-AbrB" evidence="8">
    <location>
        <begin position="74"/>
        <end position="117"/>
    </location>
</feature>
<keyword evidence="10" id="KW-1185">Reference proteome</keyword>
<evidence type="ECO:0000259" key="8">
    <source>
        <dbReference type="PROSITE" id="PS51740"/>
    </source>
</evidence>
<evidence type="ECO:0000256" key="6">
    <source>
        <dbReference type="ARBA" id="ARBA00023163"/>
    </source>
</evidence>
<dbReference type="PROSITE" id="PS51740">
    <property type="entry name" value="SPOVT_ABRB"/>
    <property type="match status" value="1"/>
</dbReference>
<dbReference type="EMBL" id="JAVRIC010000022">
    <property type="protein sequence ID" value="MDT0498500.1"/>
    <property type="molecule type" value="Genomic_DNA"/>
</dbReference>
<dbReference type="CDD" id="cd16321">
    <property type="entry name" value="MraZ_C"/>
    <property type="match status" value="1"/>
</dbReference>
<dbReference type="InterPro" id="IPR003444">
    <property type="entry name" value="MraZ"/>
</dbReference>
<evidence type="ECO:0000256" key="5">
    <source>
        <dbReference type="ARBA" id="ARBA00023125"/>
    </source>
</evidence>
<comment type="subcellular location">
    <subcellularLocation>
        <location evidence="7">Cytoplasm</location>
        <location evidence="7">Nucleoid</location>
    </subcellularLocation>
</comment>
<name>A0ABU2WKU0_9GAMM</name>
<comment type="similarity">
    <text evidence="7">Belongs to the MraZ family.</text>
</comment>
<keyword evidence="2 7" id="KW-0963">Cytoplasm</keyword>
<protein>
    <recommendedName>
        <fullName evidence="1 7">Transcriptional regulator MraZ</fullName>
    </recommendedName>
</protein>
<evidence type="ECO:0000256" key="3">
    <source>
        <dbReference type="ARBA" id="ARBA00022737"/>
    </source>
</evidence>
<reference evidence="9 10" key="1">
    <citation type="submission" date="2023-09" db="EMBL/GenBank/DDBJ databases">
        <authorList>
            <person name="Rey-Velasco X."/>
        </authorList>
    </citation>
    <scope>NUCLEOTIDE SEQUENCE [LARGE SCALE GENOMIC DNA]</scope>
    <source>
        <strain evidence="9 10">W345</strain>
    </source>
</reference>
<dbReference type="Proteomes" id="UP001254608">
    <property type="component" value="Unassembled WGS sequence"/>
</dbReference>
<organism evidence="9 10">
    <name type="scientific">Banduia mediterranea</name>
    <dbReference type="NCBI Taxonomy" id="3075609"/>
    <lineage>
        <taxon>Bacteria</taxon>
        <taxon>Pseudomonadati</taxon>
        <taxon>Pseudomonadota</taxon>
        <taxon>Gammaproteobacteria</taxon>
        <taxon>Nevskiales</taxon>
        <taxon>Algiphilaceae</taxon>
        <taxon>Banduia</taxon>
    </lineage>
</organism>
<dbReference type="CDD" id="cd16320">
    <property type="entry name" value="MraZ_N"/>
    <property type="match status" value="1"/>
</dbReference>
<dbReference type="InterPro" id="IPR007159">
    <property type="entry name" value="SpoVT-AbrB_dom"/>
</dbReference>
<evidence type="ECO:0000256" key="4">
    <source>
        <dbReference type="ARBA" id="ARBA00023015"/>
    </source>
</evidence>
<dbReference type="HAMAP" id="MF_01008">
    <property type="entry name" value="MraZ"/>
    <property type="match status" value="1"/>
</dbReference>
<proteinExistence type="inferred from homology"/>
<dbReference type="InterPro" id="IPR035642">
    <property type="entry name" value="MraZ_N"/>
</dbReference>
<comment type="subunit">
    <text evidence="7">Forms oligomers.</text>
</comment>
<gene>
    <name evidence="7" type="primary">mraZ</name>
    <name evidence="9" type="ORF">RM530_14200</name>
</gene>
<keyword evidence="3" id="KW-0677">Repeat</keyword>
<dbReference type="InterPro" id="IPR020603">
    <property type="entry name" value="MraZ_dom"/>
</dbReference>
<dbReference type="PANTHER" id="PTHR34701:SF1">
    <property type="entry name" value="TRANSCRIPTIONAL REGULATOR MRAZ"/>
    <property type="match status" value="1"/>
</dbReference>
<accession>A0ABU2WKU0</accession>
<evidence type="ECO:0000313" key="10">
    <source>
        <dbReference type="Proteomes" id="UP001254608"/>
    </source>
</evidence>
<comment type="caution">
    <text evidence="9">The sequence shown here is derived from an EMBL/GenBank/DDBJ whole genome shotgun (WGS) entry which is preliminary data.</text>
</comment>
<dbReference type="Pfam" id="PF02381">
    <property type="entry name" value="MraZ"/>
    <property type="match status" value="1"/>
</dbReference>
<dbReference type="Gene3D" id="3.40.1550.20">
    <property type="entry name" value="Transcriptional regulator MraZ domain"/>
    <property type="match status" value="1"/>
</dbReference>
<evidence type="ECO:0000313" key="9">
    <source>
        <dbReference type="EMBL" id="MDT0498500.1"/>
    </source>
</evidence>
<keyword evidence="5 7" id="KW-0238">DNA-binding</keyword>
<sequence length="141" mass="16238">MDDKGRVAVPALYRAQLTKMEGVPLYLTPYDSDEGRSYVAVYPSPRFEELAEEIEAIDDADERELLMEEVLGGSIMVDFDAQGRIVLPAVLRERVGLKGRVVIEGQRRRFDIWDEATLQRRESEKQADRQRLSSALKRIRR</sequence>
<dbReference type="InterPro" id="IPR037914">
    <property type="entry name" value="SpoVT-AbrB_sf"/>
</dbReference>
<keyword evidence="4 7" id="KW-0805">Transcription regulation</keyword>
<dbReference type="InterPro" id="IPR038619">
    <property type="entry name" value="MraZ_sf"/>
</dbReference>
<evidence type="ECO:0000256" key="2">
    <source>
        <dbReference type="ARBA" id="ARBA00022490"/>
    </source>
</evidence>
<dbReference type="SUPFAM" id="SSF89447">
    <property type="entry name" value="AbrB/MazE/MraZ-like"/>
    <property type="match status" value="1"/>
</dbReference>
<evidence type="ECO:0000256" key="7">
    <source>
        <dbReference type="HAMAP-Rule" id="MF_01008"/>
    </source>
</evidence>
<evidence type="ECO:0000256" key="1">
    <source>
        <dbReference type="ARBA" id="ARBA00013860"/>
    </source>
</evidence>
<dbReference type="RefSeq" id="WP_311365912.1">
    <property type="nucleotide sequence ID" value="NZ_JAVRIC010000022.1"/>
</dbReference>
<keyword evidence="6 7" id="KW-0804">Transcription</keyword>